<feature type="compositionally biased region" description="Low complexity" evidence="6">
    <location>
        <begin position="293"/>
        <end position="304"/>
    </location>
</feature>
<feature type="transmembrane region" description="Helical" evidence="7">
    <location>
        <begin position="37"/>
        <end position="56"/>
    </location>
</feature>
<evidence type="ECO:0000256" key="6">
    <source>
        <dbReference type="SAM" id="MobiDB-lite"/>
    </source>
</evidence>
<keyword evidence="4 7" id="KW-1133">Transmembrane helix</keyword>
<sequence>MGNFLADLMAKIDTVGSGYVQTAYTSLSTPLIITAKLLISISIAWYGYTIIVGISNMALSTIFKKVMIITLVMTAITSWVVYQTYIYDIVIKAPENIGTLLFNAFTTDDQTDVRHALQTAWDTGWKATSAAFAKGGIRSLGAFLVGAILALGTVVFVVGGFIITGMAKVFAYVLLAIGPFFISTLIFEWTRNWFMSWLNALFNVMCILIVGYAVLGFMLGLSWATIQELEATSEDLSLTLIQAAEFLFIGIMSGLAFLQVPSLAAMLAGGIALNAGQSWSYSLTRFGLSSAGKAGRRAAGGTKRAFQRFRDRKKPNPQDEFASKIGNAIKAAIEKDKN</sequence>
<evidence type="ECO:0000256" key="5">
    <source>
        <dbReference type="ARBA" id="ARBA00023136"/>
    </source>
</evidence>
<evidence type="ECO:0000313" key="8">
    <source>
        <dbReference type="EMBL" id="AQT48017.1"/>
    </source>
</evidence>
<dbReference type="KEGG" id="bapi:BBC0122_019230"/>
<feature type="transmembrane region" description="Helical" evidence="7">
    <location>
        <begin position="169"/>
        <end position="189"/>
    </location>
</feature>
<dbReference type="InterPro" id="IPR007688">
    <property type="entry name" value="Conjugal_tfr_TrbL/VirB6"/>
</dbReference>
<comment type="similarity">
    <text evidence="2">Belongs to the TrbL/VirB6 family.</text>
</comment>
<comment type="subcellular location">
    <subcellularLocation>
        <location evidence="1">Membrane</location>
        <topology evidence="1">Multi-pass membrane protein</topology>
    </subcellularLocation>
</comment>
<evidence type="ECO:0000256" key="3">
    <source>
        <dbReference type="ARBA" id="ARBA00022692"/>
    </source>
</evidence>
<feature type="transmembrane region" description="Helical" evidence="7">
    <location>
        <begin position="140"/>
        <end position="163"/>
    </location>
</feature>
<evidence type="ECO:0000256" key="7">
    <source>
        <dbReference type="SAM" id="Phobius"/>
    </source>
</evidence>
<feature type="transmembrane region" description="Helical" evidence="7">
    <location>
        <begin position="201"/>
        <end position="226"/>
    </location>
</feature>
<feature type="compositionally biased region" description="Basic residues" evidence="6">
    <location>
        <begin position="305"/>
        <end position="315"/>
    </location>
</feature>
<accession>A0A1U9MJ84</accession>
<reference evidence="8 9" key="1">
    <citation type="submission" date="2016-11" db="EMBL/GenBank/DDBJ databases">
        <title>Comparative genomics of Bartonella apis.</title>
        <authorList>
            <person name="Engel P."/>
        </authorList>
    </citation>
    <scope>NUCLEOTIDE SEQUENCE [LARGE SCALE GENOMIC DNA]</scope>
    <source>
        <strain evidence="8 9">BBC0122</strain>
    </source>
</reference>
<feature type="region of interest" description="Disordered" evidence="6">
    <location>
        <begin position="293"/>
        <end position="321"/>
    </location>
</feature>
<feature type="transmembrane region" description="Helical" evidence="7">
    <location>
        <begin position="62"/>
        <end position="82"/>
    </location>
</feature>
<dbReference type="Proteomes" id="UP000189632">
    <property type="component" value="Chromosome"/>
</dbReference>
<keyword evidence="9" id="KW-1185">Reference proteome</keyword>
<gene>
    <name evidence="8" type="ORF">BBC0122_019230</name>
</gene>
<protein>
    <submittedName>
        <fullName evidence="8">Type IV secretory pathway, VirB6 component</fullName>
    </submittedName>
</protein>
<evidence type="ECO:0000256" key="1">
    <source>
        <dbReference type="ARBA" id="ARBA00004141"/>
    </source>
</evidence>
<proteinExistence type="inferred from homology"/>
<organism evidence="8 9">
    <name type="scientific">Bartonella choladocola</name>
    <dbReference type="NCBI Taxonomy" id="2750995"/>
    <lineage>
        <taxon>Bacteria</taxon>
        <taxon>Pseudomonadati</taxon>
        <taxon>Pseudomonadota</taxon>
        <taxon>Alphaproteobacteria</taxon>
        <taxon>Hyphomicrobiales</taxon>
        <taxon>Bartonellaceae</taxon>
        <taxon>Bartonella</taxon>
    </lineage>
</organism>
<dbReference type="AlphaFoldDB" id="A0A1U9MJ84"/>
<keyword evidence="3 7" id="KW-0812">Transmembrane</keyword>
<evidence type="ECO:0000256" key="4">
    <source>
        <dbReference type="ARBA" id="ARBA00022989"/>
    </source>
</evidence>
<dbReference type="Pfam" id="PF04610">
    <property type="entry name" value="TrbL"/>
    <property type="match status" value="1"/>
</dbReference>
<keyword evidence="5 7" id="KW-0472">Membrane</keyword>
<dbReference type="EMBL" id="CP015625">
    <property type="protein sequence ID" value="AQT48017.1"/>
    <property type="molecule type" value="Genomic_DNA"/>
</dbReference>
<dbReference type="GO" id="GO:0030255">
    <property type="term" value="P:protein secretion by the type IV secretion system"/>
    <property type="evidence" value="ECO:0007669"/>
    <property type="project" value="InterPro"/>
</dbReference>
<feature type="transmembrane region" description="Helical" evidence="7">
    <location>
        <begin position="246"/>
        <end position="273"/>
    </location>
</feature>
<evidence type="ECO:0000313" key="9">
    <source>
        <dbReference type="Proteomes" id="UP000189632"/>
    </source>
</evidence>
<name>A0A1U9MJ84_9HYPH</name>
<dbReference type="GO" id="GO:0016020">
    <property type="term" value="C:membrane"/>
    <property type="evidence" value="ECO:0007669"/>
    <property type="project" value="UniProtKB-SubCell"/>
</dbReference>
<evidence type="ECO:0000256" key="2">
    <source>
        <dbReference type="ARBA" id="ARBA00007802"/>
    </source>
</evidence>